<accession>A0A2T9YY95</accession>
<dbReference type="GO" id="GO:0003697">
    <property type="term" value="F:single-stranded DNA binding"/>
    <property type="evidence" value="ECO:0007669"/>
    <property type="project" value="InterPro"/>
</dbReference>
<comment type="caution">
    <text evidence="1">The sequence shown here is derived from an EMBL/GenBank/DDBJ whole genome shotgun (WGS) entry which is preliminary data.</text>
</comment>
<gene>
    <name evidence="1" type="ORF">BB561_000625</name>
</gene>
<reference evidence="1 2" key="1">
    <citation type="journal article" date="2018" name="MBio">
        <title>Comparative Genomics Reveals the Core Gene Toolbox for the Fungus-Insect Symbiosis.</title>
        <authorList>
            <person name="Wang Y."/>
            <person name="Stata M."/>
            <person name="Wang W."/>
            <person name="Stajich J.E."/>
            <person name="White M.M."/>
            <person name="Moncalvo J.M."/>
        </authorList>
    </citation>
    <scope>NUCLEOTIDE SEQUENCE [LARGE SCALE GENOMIC DNA]</scope>
    <source>
        <strain evidence="1 2">SWE-8-4</strain>
    </source>
</reference>
<sequence length="195" mass="23089">MKNLAIFMYRHVLSKHVIISKEYDIIKKPSLLKQIKNKAILPQLTRPDLWMPMAILHGFNSAQTHKNVYSMLTHHLPTPIEILERTKQLTLKDYTQMELKKKRAFESDMVNPKVDQLCRVLVYLSSLDKKADYNLRIYWGNEKLKHTGLMDSGLEWPSNIEHRKLDIVRSNIIMNPEIKHLYGLRKCHKQNEIIY</sequence>
<evidence type="ECO:0000313" key="2">
    <source>
        <dbReference type="Proteomes" id="UP000245383"/>
    </source>
</evidence>
<name>A0A2T9YY95_9FUNG</name>
<dbReference type="GO" id="GO:0000150">
    <property type="term" value="F:DNA strand exchange activity"/>
    <property type="evidence" value="ECO:0007669"/>
    <property type="project" value="InterPro"/>
</dbReference>
<proteinExistence type="predicted"/>
<dbReference type="OrthoDB" id="434092at2759"/>
<dbReference type="InterPro" id="IPR024629">
    <property type="entry name" value="Ribosomal_mL67"/>
</dbReference>
<dbReference type="AlphaFoldDB" id="A0A2T9YY95"/>
<dbReference type="Proteomes" id="UP000245383">
    <property type="component" value="Unassembled WGS sequence"/>
</dbReference>
<keyword evidence="2" id="KW-1185">Reference proteome</keyword>
<organism evidence="1 2">
    <name type="scientific">Smittium simulii</name>
    <dbReference type="NCBI Taxonomy" id="133385"/>
    <lineage>
        <taxon>Eukaryota</taxon>
        <taxon>Fungi</taxon>
        <taxon>Fungi incertae sedis</taxon>
        <taxon>Zoopagomycota</taxon>
        <taxon>Kickxellomycotina</taxon>
        <taxon>Harpellomycetes</taxon>
        <taxon>Harpellales</taxon>
        <taxon>Legeriomycetaceae</taxon>
        <taxon>Smittium</taxon>
    </lineage>
</organism>
<dbReference type="EMBL" id="MBFR01000014">
    <property type="protein sequence ID" value="PVU97305.1"/>
    <property type="molecule type" value="Genomic_DNA"/>
</dbReference>
<protein>
    <submittedName>
        <fullName evidence="1">Uncharacterized protein</fullName>
    </submittedName>
</protein>
<evidence type="ECO:0000313" key="1">
    <source>
        <dbReference type="EMBL" id="PVU97305.1"/>
    </source>
</evidence>
<dbReference type="Pfam" id="PF12829">
    <property type="entry name" value="Mhr1"/>
    <property type="match status" value="1"/>
</dbReference>